<keyword evidence="2" id="KW-1185">Reference proteome</keyword>
<dbReference type="RefSeq" id="WP_013174533.1">
    <property type="nucleotide sequence ID" value="NC_014220.1"/>
</dbReference>
<organism evidence="1 2">
    <name type="scientific">Syntrophothermus lipocalidus (strain DSM 12680 / TGB-C1)</name>
    <dbReference type="NCBI Taxonomy" id="643648"/>
    <lineage>
        <taxon>Bacteria</taxon>
        <taxon>Bacillati</taxon>
        <taxon>Bacillota</taxon>
        <taxon>Clostridia</taxon>
        <taxon>Eubacteriales</taxon>
        <taxon>Syntrophomonadaceae</taxon>
        <taxon>Syntrophothermus</taxon>
    </lineage>
</organism>
<evidence type="ECO:0000313" key="1">
    <source>
        <dbReference type="EMBL" id="ADI01131.1"/>
    </source>
</evidence>
<name>D7CK17_SYNLT</name>
<dbReference type="HOGENOM" id="CLU_2036898_0_0_9"/>
<gene>
    <name evidence="1" type="ordered locus">Slip_0347</name>
</gene>
<evidence type="ECO:0000313" key="2">
    <source>
        <dbReference type="Proteomes" id="UP000000378"/>
    </source>
</evidence>
<protein>
    <submittedName>
        <fullName evidence="1">Uncharacterized protein</fullName>
    </submittedName>
</protein>
<dbReference type="Proteomes" id="UP000000378">
    <property type="component" value="Chromosome"/>
</dbReference>
<sequence length="121" mass="13031">MDKQDLVKLLSTIVYEVTVPGKNGHLDIPSLVGLLSLVNLLGIINYISTHSQVQPAPMVENSAAETRDLLAGLLSSLKLSSGETTNTQNLNPQTLMLLLNLLANLNKKKNEENLEAPAVSD</sequence>
<dbReference type="EMBL" id="CP002048">
    <property type="protein sequence ID" value="ADI01131.1"/>
    <property type="molecule type" value="Genomic_DNA"/>
</dbReference>
<dbReference type="STRING" id="643648.Slip_0347"/>
<dbReference type="AlphaFoldDB" id="D7CK17"/>
<accession>D7CK17</accession>
<dbReference type="KEGG" id="slp:Slip_0347"/>
<reference evidence="1 2" key="2">
    <citation type="journal article" date="2010" name="Stand. Genomic Sci.">
        <title>Complete genome sequence of Syntrophothermus lipocalidus type strain (TGB-C1).</title>
        <authorList>
            <person name="Djao O.D."/>
            <person name="Zhang X."/>
            <person name="Lucas S."/>
            <person name="Lapidus A."/>
            <person name="Del Rio T.G."/>
            <person name="Nolan M."/>
            <person name="Tice H."/>
            <person name="Cheng J.F."/>
            <person name="Han C."/>
            <person name="Tapia R."/>
            <person name="Goodwin L."/>
            <person name="Pitluck S."/>
            <person name="Liolios K."/>
            <person name="Ivanova N."/>
            <person name="Mavromatis K."/>
            <person name="Mikhailova N."/>
            <person name="Ovchinnikova G."/>
            <person name="Pati A."/>
            <person name="Brambilla E."/>
            <person name="Chen A."/>
            <person name="Palaniappan K."/>
            <person name="Land M."/>
            <person name="Hauser L."/>
            <person name="Chang Y.J."/>
            <person name="Jeffries C.D."/>
            <person name="Rohde M."/>
            <person name="Sikorski J."/>
            <person name="Spring S."/>
            <person name="Goker M."/>
            <person name="Detter J.C."/>
            <person name="Woyke T."/>
            <person name="Bristow J."/>
            <person name="Eisen J.A."/>
            <person name="Markowitz V."/>
            <person name="Hugenholtz P."/>
            <person name="Kyrpides N.C."/>
            <person name="Klenk H.P."/>
        </authorList>
    </citation>
    <scope>NUCLEOTIDE SEQUENCE [LARGE SCALE GENOMIC DNA]</scope>
    <source>
        <strain evidence="2">DSM 12680 / TGB-C1</strain>
    </source>
</reference>
<reference evidence="2" key="1">
    <citation type="journal article" date="2010" name="Stand. Genomic Sci.">
        <title>Complete genome sequence of Syntrophothermus lipocalidus type strain (TGB-C1T).</title>
        <authorList>
            <consortium name="US DOE Joint Genome Institute (JGI-PGF)"/>
            <person name="Djao O."/>
            <person name="Zhang X."/>
            <person name="Lucas S."/>
            <person name="Lapidus A."/>
            <person name="Glavina Del Rio T."/>
            <person name="Nolan M."/>
            <person name="Tice H."/>
            <person name="Cheng J."/>
            <person name="Han C."/>
            <person name="Tapia R."/>
            <person name="Goodwin L."/>
            <person name="Pitluck S."/>
            <person name="Liolios K."/>
            <person name="Ivanova N."/>
            <person name="Mavromatis K."/>
            <person name="Mikhailova N."/>
            <person name="Ovchinnikova G."/>
            <person name="Pati A."/>
            <person name="Brambilla E."/>
            <person name="Chen A."/>
            <person name="Palaniappan K."/>
            <person name="Land M."/>
            <person name="Hauser L."/>
            <person name="Chang Y."/>
            <person name="Jeffries C."/>
            <person name="Rohde M."/>
            <person name="Sikorski J."/>
            <person name="Spring S."/>
            <person name="Goker M."/>
            <person name="Detter J."/>
            <person name="Woyke T."/>
            <person name="Bristow J."/>
            <person name="Eisen J."/>
            <person name="Markowitz V."/>
            <person name="Hugenholtz P."/>
            <person name="Kyrpides N."/>
            <person name="Klenk H."/>
        </authorList>
    </citation>
    <scope>NUCLEOTIDE SEQUENCE [LARGE SCALE GENOMIC DNA]</scope>
    <source>
        <strain evidence="2">DSM 12680 / TGB-C1</strain>
    </source>
</reference>
<proteinExistence type="predicted"/>